<comment type="caution">
    <text evidence="13">The sequence shown here is derived from an EMBL/GenBank/DDBJ whole genome shotgun (WGS) entry which is preliminary data.</text>
</comment>
<evidence type="ECO:0000256" key="4">
    <source>
        <dbReference type="ARBA" id="ARBA00022642"/>
    </source>
</evidence>
<keyword evidence="14" id="KW-1185">Reference proteome</keyword>
<name>A0AAW9R7H1_9GAMM</name>
<keyword evidence="5 11" id="KW-0808">Transferase</keyword>
<dbReference type="PANTHER" id="PTHR39321:SF3">
    <property type="entry name" value="PHOSPHOPANTETHEINE ADENYLYLTRANSFERASE"/>
    <property type="match status" value="1"/>
</dbReference>
<comment type="function">
    <text evidence="1 11">Catalyzes the reversible adenylation of nicotinate mononucleotide (NaMN) to nicotinic acid adenine dinucleotide (NaAD).</text>
</comment>
<keyword evidence="8 11" id="KW-0067">ATP-binding</keyword>
<evidence type="ECO:0000256" key="5">
    <source>
        <dbReference type="ARBA" id="ARBA00022679"/>
    </source>
</evidence>
<comment type="similarity">
    <text evidence="3 11">Belongs to the NadD family.</text>
</comment>
<dbReference type="NCBIfam" id="NF000839">
    <property type="entry name" value="PRK00071.1-1"/>
    <property type="match status" value="1"/>
</dbReference>
<keyword evidence="7 11" id="KW-0547">Nucleotide-binding</keyword>
<dbReference type="AlphaFoldDB" id="A0AAW9R7H1"/>
<dbReference type="EMBL" id="JBBDHC010000013">
    <property type="protein sequence ID" value="MEJ1249913.1"/>
    <property type="molecule type" value="Genomic_DNA"/>
</dbReference>
<evidence type="ECO:0000256" key="2">
    <source>
        <dbReference type="ARBA" id="ARBA00005019"/>
    </source>
</evidence>
<comment type="catalytic activity">
    <reaction evidence="10 11">
        <text>nicotinate beta-D-ribonucleotide + ATP + H(+) = deamido-NAD(+) + diphosphate</text>
        <dbReference type="Rhea" id="RHEA:22860"/>
        <dbReference type="ChEBI" id="CHEBI:15378"/>
        <dbReference type="ChEBI" id="CHEBI:30616"/>
        <dbReference type="ChEBI" id="CHEBI:33019"/>
        <dbReference type="ChEBI" id="CHEBI:57502"/>
        <dbReference type="ChEBI" id="CHEBI:58437"/>
        <dbReference type="EC" id="2.7.7.18"/>
    </reaction>
</comment>
<feature type="domain" description="Cytidyltransferase-like" evidence="12">
    <location>
        <begin position="6"/>
        <end position="183"/>
    </location>
</feature>
<dbReference type="GO" id="GO:0004515">
    <property type="term" value="F:nicotinate-nucleotide adenylyltransferase activity"/>
    <property type="evidence" value="ECO:0007669"/>
    <property type="project" value="UniProtKB-UniRule"/>
</dbReference>
<proteinExistence type="inferred from homology"/>
<reference evidence="13 14" key="1">
    <citation type="journal article" date="2016" name="Antonie Van Leeuwenhoek">
        <title>Denitratimonas tolerans gen. nov., sp. nov., a denitrifying bacterium isolated from a bioreactor for tannery wastewater treatment.</title>
        <authorList>
            <person name="Han S.I."/>
            <person name="Kim J.O."/>
            <person name="Lee Y.R."/>
            <person name="Ekpeghere K.I."/>
            <person name="Koh S.C."/>
            <person name="Whang K.S."/>
        </authorList>
    </citation>
    <scope>NUCLEOTIDE SEQUENCE [LARGE SCALE GENOMIC DNA]</scope>
    <source>
        <strain evidence="13 14">KACC 17565</strain>
    </source>
</reference>
<evidence type="ECO:0000256" key="10">
    <source>
        <dbReference type="ARBA" id="ARBA00048721"/>
    </source>
</evidence>
<dbReference type="NCBIfam" id="TIGR00482">
    <property type="entry name" value="nicotinate (nicotinamide) nucleotide adenylyltransferase"/>
    <property type="match status" value="1"/>
</dbReference>
<dbReference type="Proteomes" id="UP001364472">
    <property type="component" value="Unassembled WGS sequence"/>
</dbReference>
<evidence type="ECO:0000313" key="14">
    <source>
        <dbReference type="Proteomes" id="UP001364472"/>
    </source>
</evidence>
<comment type="pathway">
    <text evidence="2 11">Cofactor biosynthesis; NAD(+) biosynthesis; deamido-NAD(+) from nicotinate D-ribonucleotide: step 1/1.</text>
</comment>
<dbReference type="GO" id="GO:0009435">
    <property type="term" value="P:NAD+ biosynthetic process"/>
    <property type="evidence" value="ECO:0007669"/>
    <property type="project" value="UniProtKB-UniRule"/>
</dbReference>
<evidence type="ECO:0000256" key="3">
    <source>
        <dbReference type="ARBA" id="ARBA00009014"/>
    </source>
</evidence>
<dbReference type="CDD" id="cd02165">
    <property type="entry name" value="NMNAT"/>
    <property type="match status" value="1"/>
</dbReference>
<dbReference type="GO" id="GO:0005524">
    <property type="term" value="F:ATP binding"/>
    <property type="evidence" value="ECO:0007669"/>
    <property type="project" value="UniProtKB-KW"/>
</dbReference>
<dbReference type="RefSeq" id="WP_337335632.1">
    <property type="nucleotide sequence ID" value="NZ_JBBDHC010000013.1"/>
</dbReference>
<keyword evidence="4 11" id="KW-0662">Pyridine nucleotide biosynthesis</keyword>
<dbReference type="SUPFAM" id="SSF52374">
    <property type="entry name" value="Nucleotidylyl transferase"/>
    <property type="match status" value="1"/>
</dbReference>
<dbReference type="Gene3D" id="3.40.50.620">
    <property type="entry name" value="HUPs"/>
    <property type="match status" value="1"/>
</dbReference>
<evidence type="ECO:0000313" key="13">
    <source>
        <dbReference type="EMBL" id="MEJ1249913.1"/>
    </source>
</evidence>
<dbReference type="InterPro" id="IPR004821">
    <property type="entry name" value="Cyt_trans-like"/>
</dbReference>
<keyword evidence="9 11" id="KW-0520">NAD</keyword>
<accession>A0AAW9R7H1</accession>
<dbReference type="PANTHER" id="PTHR39321">
    <property type="entry name" value="NICOTINATE-NUCLEOTIDE ADENYLYLTRANSFERASE-RELATED"/>
    <property type="match status" value="1"/>
</dbReference>
<dbReference type="InterPro" id="IPR005248">
    <property type="entry name" value="NadD/NMNAT"/>
</dbReference>
<sequence length="218" mass="23066">MRLHAIYGGAFDPIHLGHLAVARAARDVLDASVALVPTGDPPHRAPARAPATARLAMCELAVVGIADLSVDARELRRSGPSYSIDTLTELRAERGIDAPLAMILGDDAFAGLAGWARWTELFELAHIVVASRPQPPRLPAAVANAVASRLASAPADLRAAPSGRVLRLQIAPHPQSSSIIRARCAAGESLERWVPEAVAGYIGRHRLYRDPAARADGV</sequence>
<dbReference type="InterPro" id="IPR014729">
    <property type="entry name" value="Rossmann-like_a/b/a_fold"/>
</dbReference>
<evidence type="ECO:0000256" key="6">
    <source>
        <dbReference type="ARBA" id="ARBA00022695"/>
    </source>
</evidence>
<evidence type="ECO:0000256" key="8">
    <source>
        <dbReference type="ARBA" id="ARBA00022840"/>
    </source>
</evidence>
<gene>
    <name evidence="11 13" type="primary">nadD</name>
    <name evidence="13" type="ORF">WB794_09540</name>
</gene>
<evidence type="ECO:0000259" key="12">
    <source>
        <dbReference type="Pfam" id="PF01467"/>
    </source>
</evidence>
<dbReference type="EC" id="2.7.7.18" evidence="11"/>
<organism evidence="13 14">
    <name type="scientific">Denitratimonas tolerans</name>
    <dbReference type="NCBI Taxonomy" id="1338420"/>
    <lineage>
        <taxon>Bacteria</taxon>
        <taxon>Pseudomonadati</taxon>
        <taxon>Pseudomonadota</taxon>
        <taxon>Gammaproteobacteria</taxon>
        <taxon>Lysobacterales</taxon>
        <taxon>Lysobacteraceae</taxon>
        <taxon>Denitratimonas</taxon>
    </lineage>
</organism>
<evidence type="ECO:0000256" key="9">
    <source>
        <dbReference type="ARBA" id="ARBA00023027"/>
    </source>
</evidence>
<dbReference type="HAMAP" id="MF_00244">
    <property type="entry name" value="NaMN_adenylyltr"/>
    <property type="match status" value="1"/>
</dbReference>
<evidence type="ECO:0000256" key="11">
    <source>
        <dbReference type="HAMAP-Rule" id="MF_00244"/>
    </source>
</evidence>
<dbReference type="NCBIfam" id="TIGR00125">
    <property type="entry name" value="cyt_tran_rel"/>
    <property type="match status" value="1"/>
</dbReference>
<protein>
    <recommendedName>
        <fullName evidence="11">Probable nicotinate-nucleotide adenylyltransferase</fullName>
        <ecNumber evidence="11">2.7.7.18</ecNumber>
    </recommendedName>
    <alternativeName>
        <fullName evidence="11">Deamido-NAD(+) diphosphorylase</fullName>
    </alternativeName>
    <alternativeName>
        <fullName evidence="11">Deamido-NAD(+) pyrophosphorylase</fullName>
    </alternativeName>
    <alternativeName>
        <fullName evidence="11">Nicotinate mononucleotide adenylyltransferase</fullName>
        <shortName evidence="11">NaMN adenylyltransferase</shortName>
    </alternativeName>
</protein>
<keyword evidence="6 11" id="KW-0548">Nucleotidyltransferase</keyword>
<evidence type="ECO:0000256" key="7">
    <source>
        <dbReference type="ARBA" id="ARBA00022741"/>
    </source>
</evidence>
<evidence type="ECO:0000256" key="1">
    <source>
        <dbReference type="ARBA" id="ARBA00002324"/>
    </source>
</evidence>
<dbReference type="Pfam" id="PF01467">
    <property type="entry name" value="CTP_transf_like"/>
    <property type="match status" value="1"/>
</dbReference>